<evidence type="ECO:0008006" key="4">
    <source>
        <dbReference type="Google" id="ProtNLM"/>
    </source>
</evidence>
<evidence type="ECO:0000313" key="2">
    <source>
        <dbReference type="EMBL" id="OPX45716.1"/>
    </source>
</evidence>
<dbReference type="RefSeq" id="WP_080063115.1">
    <property type="nucleotide sequence ID" value="NZ_MZGX01000003.1"/>
</dbReference>
<reference evidence="2 3" key="1">
    <citation type="submission" date="2017-03" db="EMBL/GenBank/DDBJ databases">
        <title>Genome sequence of Clostridium hungatei DSM 14427.</title>
        <authorList>
            <person name="Poehlein A."/>
            <person name="Daniel R."/>
        </authorList>
    </citation>
    <scope>NUCLEOTIDE SEQUENCE [LARGE SCALE GENOMIC DNA]</scope>
    <source>
        <strain evidence="2 3">DSM 14427</strain>
    </source>
</reference>
<evidence type="ECO:0000313" key="3">
    <source>
        <dbReference type="Proteomes" id="UP000191554"/>
    </source>
</evidence>
<dbReference type="EMBL" id="MZGX01000003">
    <property type="protein sequence ID" value="OPX45716.1"/>
    <property type="molecule type" value="Genomic_DNA"/>
</dbReference>
<dbReference type="InterPro" id="IPR016772">
    <property type="entry name" value="UCP020408"/>
</dbReference>
<sequence>MSIVLVGGHDRMQEEYKEICSRRGHRVKVYTQMPARFDKLIGTPDSIVLFTSTVSHKMMLTALKEAKKKNINVVRSHSSSASSLLELLKSMENDTGYACPS</sequence>
<gene>
    <name evidence="2" type="ORF">CLHUN_06530</name>
</gene>
<dbReference type="Pfam" id="PF10087">
    <property type="entry name" value="DUF2325"/>
    <property type="match status" value="1"/>
</dbReference>
<protein>
    <recommendedName>
        <fullName evidence="4">DUF2325 domain-containing protein</fullName>
    </recommendedName>
</protein>
<name>A0A1V4SQH4_RUMHU</name>
<dbReference type="AlphaFoldDB" id="A0A1V4SQH4"/>
<evidence type="ECO:0000256" key="1">
    <source>
        <dbReference type="ARBA" id="ARBA00007189"/>
    </source>
</evidence>
<comment type="caution">
    <text evidence="2">The sequence shown here is derived from an EMBL/GenBank/DDBJ whole genome shotgun (WGS) entry which is preliminary data.</text>
</comment>
<keyword evidence="3" id="KW-1185">Reference proteome</keyword>
<dbReference type="STRING" id="48256.CLHUN_06530"/>
<accession>A0A1V4SQH4</accession>
<dbReference type="Proteomes" id="UP000191554">
    <property type="component" value="Unassembled WGS sequence"/>
</dbReference>
<dbReference type="OrthoDB" id="5396775at2"/>
<proteinExistence type="inferred from homology"/>
<organism evidence="2 3">
    <name type="scientific">Ruminiclostridium hungatei</name>
    <name type="common">Clostridium hungatei</name>
    <dbReference type="NCBI Taxonomy" id="48256"/>
    <lineage>
        <taxon>Bacteria</taxon>
        <taxon>Bacillati</taxon>
        <taxon>Bacillota</taxon>
        <taxon>Clostridia</taxon>
        <taxon>Eubacteriales</taxon>
        <taxon>Oscillospiraceae</taxon>
        <taxon>Ruminiclostridium</taxon>
    </lineage>
</organism>
<comment type="similarity">
    <text evidence="1">Belongs to the UPF0751 family.</text>
</comment>